<gene>
    <name evidence="1" type="ORF">SAMN02745163_04325</name>
</gene>
<evidence type="ECO:0008006" key="3">
    <source>
        <dbReference type="Google" id="ProtNLM"/>
    </source>
</evidence>
<protein>
    <recommendedName>
        <fullName evidence="3">DUF1292 domain-containing protein</fullName>
    </recommendedName>
</protein>
<organism evidence="1 2">
    <name type="scientific">Clostridium cavendishii DSM 21758</name>
    <dbReference type="NCBI Taxonomy" id="1121302"/>
    <lineage>
        <taxon>Bacteria</taxon>
        <taxon>Bacillati</taxon>
        <taxon>Bacillota</taxon>
        <taxon>Clostridia</taxon>
        <taxon>Eubacteriales</taxon>
        <taxon>Clostridiaceae</taxon>
        <taxon>Clostridium</taxon>
    </lineage>
</organism>
<reference evidence="1 2" key="1">
    <citation type="submission" date="2016-11" db="EMBL/GenBank/DDBJ databases">
        <authorList>
            <person name="Jaros S."/>
            <person name="Januszkiewicz K."/>
            <person name="Wedrychowicz H."/>
        </authorList>
    </citation>
    <scope>NUCLEOTIDE SEQUENCE [LARGE SCALE GENOMIC DNA]</scope>
    <source>
        <strain evidence="1 2">DSM 21758</strain>
    </source>
</reference>
<dbReference type="Proteomes" id="UP000184310">
    <property type="component" value="Unassembled WGS sequence"/>
</dbReference>
<sequence length="217" mass="25195">MSRDLDFIKSEKDNWGKVYVDLSYAIDNVAPFLSEQTLKIRKYYGQVDVLKKYVSLLDSAEADVNKQSKSFLGKFKDNNSINLVSSYKNDNRKTFNQLNNCAKCACLNCPKDCNFNTCSGCRENSFIKKCDHEKINMTIHDNFILNLTNNNTGRPSRYMVLATLQDCELDRQYIIIENIMDKEDKFVLYYYPGISEDNYGEISDPNEFDFIVDTFQN</sequence>
<proteinExistence type="predicted"/>
<dbReference type="RefSeq" id="WP_072993320.1">
    <property type="nucleotide sequence ID" value="NZ_FQZB01000024.1"/>
</dbReference>
<dbReference type="OrthoDB" id="1757219at2"/>
<evidence type="ECO:0000313" key="2">
    <source>
        <dbReference type="Proteomes" id="UP000184310"/>
    </source>
</evidence>
<accession>A0A1M6UQ10</accession>
<dbReference type="AlphaFoldDB" id="A0A1M6UQ10"/>
<keyword evidence="2" id="KW-1185">Reference proteome</keyword>
<name>A0A1M6UQ10_9CLOT</name>
<evidence type="ECO:0000313" key="1">
    <source>
        <dbReference type="EMBL" id="SHK71239.1"/>
    </source>
</evidence>
<dbReference type="EMBL" id="FQZB01000024">
    <property type="protein sequence ID" value="SHK71239.1"/>
    <property type="molecule type" value="Genomic_DNA"/>
</dbReference>
<dbReference type="STRING" id="1121302.SAMN02745163_04325"/>